<keyword evidence="1" id="KW-0732">Signal</keyword>
<dbReference type="EMBL" id="JAPDFL010000001">
    <property type="protein sequence ID" value="MCW1931735.1"/>
    <property type="molecule type" value="Genomic_DNA"/>
</dbReference>
<sequence length="141" mass="15283">MNRRAMLATWTSGAALAFFPAGADAKPGESEILRLYRAYIALTDAADTHPSLDDDELDRLFYFERDAIEDRLISIPSTCAADLAAKMLVAHNFGDFSCLYDCSPVWNEARALLGGLVPAERLPAPNTVMHAAQEALAGVQP</sequence>
<dbReference type="RefSeq" id="WP_264504826.1">
    <property type="nucleotide sequence ID" value="NZ_JAPDFL010000001.1"/>
</dbReference>
<evidence type="ECO:0000313" key="2">
    <source>
        <dbReference type="EMBL" id="MCW1931735.1"/>
    </source>
</evidence>
<dbReference type="Proteomes" id="UP001208938">
    <property type="component" value="Unassembled WGS sequence"/>
</dbReference>
<keyword evidence="3" id="KW-1185">Reference proteome</keyword>
<accession>A0ABT3GW42</accession>
<proteinExistence type="predicted"/>
<name>A0ABT3GW42_9RHOB</name>
<organism evidence="2 3">
    <name type="scientific">Pararhodobacter zhoushanensis</name>
    <dbReference type="NCBI Taxonomy" id="2479545"/>
    <lineage>
        <taxon>Bacteria</taxon>
        <taxon>Pseudomonadati</taxon>
        <taxon>Pseudomonadota</taxon>
        <taxon>Alphaproteobacteria</taxon>
        <taxon>Rhodobacterales</taxon>
        <taxon>Paracoccaceae</taxon>
        <taxon>Pararhodobacter</taxon>
    </lineage>
</organism>
<evidence type="ECO:0000313" key="3">
    <source>
        <dbReference type="Proteomes" id="UP001208938"/>
    </source>
</evidence>
<evidence type="ECO:0000256" key="1">
    <source>
        <dbReference type="SAM" id="SignalP"/>
    </source>
</evidence>
<comment type="caution">
    <text evidence="2">The sequence shown here is derived from an EMBL/GenBank/DDBJ whole genome shotgun (WGS) entry which is preliminary data.</text>
</comment>
<feature type="signal peptide" evidence="1">
    <location>
        <begin position="1"/>
        <end position="25"/>
    </location>
</feature>
<evidence type="ECO:0008006" key="4">
    <source>
        <dbReference type="Google" id="ProtNLM"/>
    </source>
</evidence>
<reference evidence="2 3" key="1">
    <citation type="submission" date="2022-10" db="EMBL/GenBank/DDBJ databases">
        <title>Pararhodobacter sp. nov., isolated from marine algae.</title>
        <authorList>
            <person name="Choi B.J."/>
            <person name="Kim J.M."/>
            <person name="Lee J.K."/>
            <person name="Choi D.G."/>
            <person name="Jeon C.O."/>
        </authorList>
    </citation>
    <scope>NUCLEOTIDE SEQUENCE [LARGE SCALE GENOMIC DNA]</scope>
    <source>
        <strain evidence="2 3">ZQ420</strain>
    </source>
</reference>
<gene>
    <name evidence="2" type="ORF">OKW52_05525</name>
</gene>
<feature type="chain" id="PRO_5046153933" description="Tat (Twin-arginine translocation) pathway signal sequence" evidence="1">
    <location>
        <begin position="26"/>
        <end position="141"/>
    </location>
</feature>
<protein>
    <recommendedName>
        <fullName evidence="4">Tat (Twin-arginine translocation) pathway signal sequence</fullName>
    </recommendedName>
</protein>